<evidence type="ECO:0000313" key="4">
    <source>
        <dbReference type="EMBL" id="KXT17274.1"/>
    </source>
</evidence>
<protein>
    <recommendedName>
        <fullName evidence="3">Zn(2)-C6 fungal-type domain-containing protein</fullName>
    </recommendedName>
</protein>
<evidence type="ECO:0000256" key="1">
    <source>
        <dbReference type="ARBA" id="ARBA00023242"/>
    </source>
</evidence>
<dbReference type="PROSITE" id="PS50048">
    <property type="entry name" value="ZN2_CY6_FUNGAL_2"/>
    <property type="match status" value="1"/>
</dbReference>
<feature type="compositionally biased region" description="Polar residues" evidence="2">
    <location>
        <begin position="843"/>
        <end position="868"/>
    </location>
</feature>
<evidence type="ECO:0000256" key="2">
    <source>
        <dbReference type="SAM" id="MobiDB-lite"/>
    </source>
</evidence>
<keyword evidence="1" id="KW-0539">Nucleus</keyword>
<dbReference type="OrthoDB" id="2262349at2759"/>
<dbReference type="PROSITE" id="PS00463">
    <property type="entry name" value="ZN2_CY6_FUNGAL_1"/>
    <property type="match status" value="1"/>
</dbReference>
<dbReference type="SUPFAM" id="SSF57701">
    <property type="entry name" value="Zn2/Cys6 DNA-binding domain"/>
    <property type="match status" value="1"/>
</dbReference>
<feature type="region of interest" description="Disordered" evidence="2">
    <location>
        <begin position="824"/>
        <end position="868"/>
    </location>
</feature>
<reference evidence="4 5" key="1">
    <citation type="submission" date="2015-07" db="EMBL/GenBank/DDBJ databases">
        <title>Comparative genomics of the Sigatoka disease complex on banana suggests a link between parallel evolutionary changes in Pseudocercospora fijiensis and Pseudocercospora eumusae and increased virulence on the banana host.</title>
        <authorList>
            <person name="Chang T.-C."/>
            <person name="Salvucci A."/>
            <person name="Crous P.W."/>
            <person name="Stergiopoulos I."/>
        </authorList>
    </citation>
    <scope>NUCLEOTIDE SEQUENCE [LARGE SCALE GENOMIC DNA]</scope>
    <source>
        <strain evidence="4 5">CBS 116634</strain>
    </source>
</reference>
<dbReference type="EMBL" id="LFZO01000022">
    <property type="protein sequence ID" value="KXT17274.1"/>
    <property type="molecule type" value="Genomic_DNA"/>
</dbReference>
<dbReference type="Proteomes" id="UP000073492">
    <property type="component" value="Unassembled WGS sequence"/>
</dbReference>
<feature type="region of interest" description="Disordered" evidence="2">
    <location>
        <begin position="199"/>
        <end position="224"/>
    </location>
</feature>
<dbReference type="PANTHER" id="PTHR31644:SF2">
    <property type="entry name" value="TRANSCRIPTIONAL ACTIVATOR ARO80-RELATED"/>
    <property type="match status" value="1"/>
</dbReference>
<dbReference type="Gene3D" id="4.10.240.10">
    <property type="entry name" value="Zn(2)-C6 fungal-type DNA-binding domain"/>
    <property type="match status" value="1"/>
</dbReference>
<dbReference type="GO" id="GO:0009074">
    <property type="term" value="P:aromatic amino acid family catabolic process"/>
    <property type="evidence" value="ECO:0007669"/>
    <property type="project" value="TreeGrafter"/>
</dbReference>
<dbReference type="PANTHER" id="PTHR31644">
    <property type="entry name" value="TRANSCRIPTIONAL ACTIVATOR ARO80-RELATED"/>
    <property type="match status" value="1"/>
</dbReference>
<name>A0A139IRV4_9PEZI</name>
<proteinExistence type="predicted"/>
<dbReference type="Pfam" id="PF00172">
    <property type="entry name" value="Zn_clus"/>
    <property type="match status" value="1"/>
</dbReference>
<organism evidence="4 5">
    <name type="scientific">Pseudocercospora musae</name>
    <dbReference type="NCBI Taxonomy" id="113226"/>
    <lineage>
        <taxon>Eukaryota</taxon>
        <taxon>Fungi</taxon>
        <taxon>Dikarya</taxon>
        <taxon>Ascomycota</taxon>
        <taxon>Pezizomycotina</taxon>
        <taxon>Dothideomycetes</taxon>
        <taxon>Dothideomycetidae</taxon>
        <taxon>Mycosphaerellales</taxon>
        <taxon>Mycosphaerellaceae</taxon>
        <taxon>Pseudocercospora</taxon>
    </lineage>
</organism>
<keyword evidence="5" id="KW-1185">Reference proteome</keyword>
<dbReference type="GO" id="GO:0045944">
    <property type="term" value="P:positive regulation of transcription by RNA polymerase II"/>
    <property type="evidence" value="ECO:0007669"/>
    <property type="project" value="TreeGrafter"/>
</dbReference>
<evidence type="ECO:0000313" key="5">
    <source>
        <dbReference type="Proteomes" id="UP000073492"/>
    </source>
</evidence>
<sequence>MATHAYSLSNGDVHTEYAATTSHSPPKPQNASANPAVHQRTYQACIPCRQRKVRCDLGSVDNPHDPPCTRCRREAKECYFSATRRKKKTQNGDNTGSEAGDEPVYEIRHNRKRLRTSEPPPVDGPLEDDECPEQPRTPGGSIGRTQPLRRPIAPQPIAYREEDEKQAEHTAFILQQSEVHGGHDALKVLYQAGIASLTRSDSTSSGIRPSFTGLTAGSQASTSSPILNRVPAGTSYTNGPLAPFQNDGLWKTSTDRAAPANSIIENLPFDNASYAEAIKAWTRFKFVRAGWMTAKEGIDYILYFYRHLSPLTPVAIPDFKHPSSHKNLLEEEPMLAITMLLIASRHMKLDGPGSHSRPYAIHQKLWTYLSGMINRVVWGQEQFGGGFCGAGGPGAQPSCDVNPLLRKGLRTLGSVESLVLLTEWHPRAMHFPPDEDDDDLMVPEQAWGTPAIGSEDGVPKGIGGHRMDAWLEPCWRSDRMCWMLLGMAMSLAMEIGVFDSSEWQRHARATDGHSLSAEDLTKYDKRRGNVRDLLLVYVTQTGGRLGLTSMLPGYYSKPEDSDQFRRRIDGQQDSINEITFHFWLRMAALMREGNNKIFANKTFARDLIRNGDYKRTLDQFAGPLNEWKKDFDDCVSIPKHMRAILGIEYEYCRCYINALALQAVAERCANDHPSPVQPIDPPLEMARAAVADANSGPKADFAIAPSTLSKWLGGDRNYMVTVGDAARNLLKIVVDDLEPDGFLRHAPVRTYFRIISVAIMLLKSFALGATEADVTDSLKLMERTVSALRGCIVDDVHVASRFADLLDTLSQNLRPRLIRIAADGRAGKSRRESQYNVGHGPNSGVQYSNSRSTVTQSPQPVSGAMQNGQGWNSNFNMVSPSATITSGTATYGISNETYDLMGGDNQYSVMPPPGFSGTSPTNTQNINGPGSANGSTGGYDAFPNGNFDNPQDWLALPLDPILNMSGADVDQTMYGPQLGGHDMLEYLLGPQNTNAY</sequence>
<dbReference type="SMART" id="SM00066">
    <property type="entry name" value="GAL4"/>
    <property type="match status" value="1"/>
</dbReference>
<dbReference type="GO" id="GO:0000981">
    <property type="term" value="F:DNA-binding transcription factor activity, RNA polymerase II-specific"/>
    <property type="evidence" value="ECO:0007669"/>
    <property type="project" value="InterPro"/>
</dbReference>
<accession>A0A139IRV4</accession>
<dbReference type="FunFam" id="4.10.240.10:FF:000012">
    <property type="entry name" value="C6 transcription factor"/>
    <property type="match status" value="1"/>
</dbReference>
<dbReference type="InterPro" id="IPR052780">
    <property type="entry name" value="AAA_Catabolism_Regulators"/>
</dbReference>
<evidence type="ECO:0000259" key="3">
    <source>
        <dbReference type="PROSITE" id="PS50048"/>
    </source>
</evidence>
<dbReference type="GO" id="GO:0008270">
    <property type="term" value="F:zinc ion binding"/>
    <property type="evidence" value="ECO:0007669"/>
    <property type="project" value="InterPro"/>
</dbReference>
<dbReference type="GO" id="GO:0005634">
    <property type="term" value="C:nucleus"/>
    <property type="evidence" value="ECO:0007669"/>
    <property type="project" value="TreeGrafter"/>
</dbReference>
<feature type="domain" description="Zn(2)-C6 fungal-type" evidence="3">
    <location>
        <begin position="44"/>
        <end position="80"/>
    </location>
</feature>
<dbReference type="CDD" id="cd00067">
    <property type="entry name" value="GAL4"/>
    <property type="match status" value="1"/>
</dbReference>
<gene>
    <name evidence="4" type="ORF">AC579_531</name>
</gene>
<dbReference type="STRING" id="113226.A0A139IRV4"/>
<dbReference type="InterPro" id="IPR001138">
    <property type="entry name" value="Zn2Cys6_DnaBD"/>
</dbReference>
<feature type="region of interest" description="Disordered" evidence="2">
    <location>
        <begin position="84"/>
        <end position="151"/>
    </location>
</feature>
<dbReference type="InterPro" id="IPR036864">
    <property type="entry name" value="Zn2-C6_fun-type_DNA-bd_sf"/>
</dbReference>
<comment type="caution">
    <text evidence="4">The sequence shown here is derived from an EMBL/GenBank/DDBJ whole genome shotgun (WGS) entry which is preliminary data.</text>
</comment>
<dbReference type="AlphaFoldDB" id="A0A139IRV4"/>